<name>B9XE12_PEDPL</name>
<accession>B9XE12</accession>
<comment type="caution">
    <text evidence="1">The sequence shown here is derived from an EMBL/GenBank/DDBJ whole genome shotgun (WGS) entry which is preliminary data.</text>
</comment>
<organism evidence="1 2">
    <name type="scientific">Pedosphaera parvula (strain Ellin514)</name>
    <dbReference type="NCBI Taxonomy" id="320771"/>
    <lineage>
        <taxon>Bacteria</taxon>
        <taxon>Pseudomonadati</taxon>
        <taxon>Verrucomicrobiota</taxon>
        <taxon>Pedosphaerae</taxon>
        <taxon>Pedosphaerales</taxon>
        <taxon>Pedosphaeraceae</taxon>
        <taxon>Pedosphaera</taxon>
    </lineage>
</organism>
<dbReference type="Proteomes" id="UP000003688">
    <property type="component" value="Unassembled WGS sequence"/>
</dbReference>
<keyword evidence="2" id="KW-1185">Reference proteome</keyword>
<dbReference type="AlphaFoldDB" id="B9XE12"/>
<sequence length="131" mass="14285">MGLLTDRRGGLWIASESGLISRLFEGEFRTRYLPERVASGGGTPVAKLATNQAWQNLSSTFALDNTGAVWARTITGEVFRFPNFGAASAVPLVNLPPTAQVFAAGKPNGWMRAQLQDNGMKLELRWQGFND</sequence>
<gene>
    <name evidence="1" type="ORF">Cflav_PD4566</name>
</gene>
<evidence type="ECO:0000313" key="2">
    <source>
        <dbReference type="Proteomes" id="UP000003688"/>
    </source>
</evidence>
<evidence type="ECO:0000313" key="1">
    <source>
        <dbReference type="EMBL" id="EEF61903.1"/>
    </source>
</evidence>
<proteinExistence type="predicted"/>
<reference evidence="1 2" key="1">
    <citation type="journal article" date="2011" name="J. Bacteriol.">
        <title>Genome sequence of 'Pedosphaera parvula' Ellin514, an aerobic Verrucomicrobial isolate from pasture soil.</title>
        <authorList>
            <person name="Kant R."/>
            <person name="van Passel M.W."/>
            <person name="Sangwan P."/>
            <person name="Palva A."/>
            <person name="Lucas S."/>
            <person name="Copeland A."/>
            <person name="Lapidus A."/>
            <person name="Glavina Del Rio T."/>
            <person name="Dalin E."/>
            <person name="Tice H."/>
            <person name="Bruce D."/>
            <person name="Goodwin L."/>
            <person name="Pitluck S."/>
            <person name="Chertkov O."/>
            <person name="Larimer F.W."/>
            <person name="Land M.L."/>
            <person name="Hauser L."/>
            <person name="Brettin T.S."/>
            <person name="Detter J.C."/>
            <person name="Han S."/>
            <person name="de Vos W.M."/>
            <person name="Janssen P.H."/>
            <person name="Smidt H."/>
        </authorList>
    </citation>
    <scope>NUCLEOTIDE SEQUENCE [LARGE SCALE GENOMIC DNA]</scope>
    <source>
        <strain evidence="1 2">Ellin514</strain>
    </source>
</reference>
<dbReference type="EMBL" id="ABOX02000007">
    <property type="protein sequence ID" value="EEF61903.1"/>
    <property type="molecule type" value="Genomic_DNA"/>
</dbReference>
<protein>
    <recommendedName>
        <fullName evidence="3">Two component regulator propeller domain protein</fullName>
    </recommendedName>
</protein>
<dbReference type="STRING" id="320771.Cflav_PD4566"/>
<dbReference type="RefSeq" id="WP_007414060.1">
    <property type="nucleotide sequence ID" value="NZ_ABOX02000007.1"/>
</dbReference>
<evidence type="ECO:0008006" key="3">
    <source>
        <dbReference type="Google" id="ProtNLM"/>
    </source>
</evidence>